<organism evidence="3">
    <name type="scientific">Menopon gallinae</name>
    <name type="common">poultry shaft louse</name>
    <dbReference type="NCBI Taxonomy" id="328185"/>
    <lineage>
        <taxon>Eukaryota</taxon>
        <taxon>Metazoa</taxon>
        <taxon>Ecdysozoa</taxon>
        <taxon>Arthropoda</taxon>
        <taxon>Hexapoda</taxon>
        <taxon>Insecta</taxon>
        <taxon>Pterygota</taxon>
        <taxon>Neoptera</taxon>
        <taxon>Paraneoptera</taxon>
        <taxon>Psocodea</taxon>
        <taxon>Troctomorpha</taxon>
        <taxon>Phthiraptera</taxon>
        <taxon>Amblycera</taxon>
        <taxon>Menoponidae</taxon>
        <taxon>Menopon</taxon>
    </lineage>
</organism>
<name>A0AAW2HRY3_9NEOP</name>
<dbReference type="Pfam" id="PF13499">
    <property type="entry name" value="EF-hand_7"/>
    <property type="match status" value="1"/>
</dbReference>
<protein>
    <recommendedName>
        <fullName evidence="2">EF-hand domain-containing protein</fullName>
    </recommendedName>
</protein>
<dbReference type="CDD" id="cd00051">
    <property type="entry name" value="EFh"/>
    <property type="match status" value="1"/>
</dbReference>
<dbReference type="InterPro" id="IPR002048">
    <property type="entry name" value="EF_hand_dom"/>
</dbReference>
<feature type="domain" description="EF-hand" evidence="2">
    <location>
        <begin position="129"/>
        <end position="164"/>
    </location>
</feature>
<comment type="caution">
    <text evidence="3">The sequence shown here is derived from an EMBL/GenBank/DDBJ whole genome shotgun (WGS) entry which is preliminary data.</text>
</comment>
<dbReference type="InterPro" id="IPR018247">
    <property type="entry name" value="EF_Hand_1_Ca_BS"/>
</dbReference>
<dbReference type="PROSITE" id="PS00018">
    <property type="entry name" value="EF_HAND_1"/>
    <property type="match status" value="1"/>
</dbReference>
<dbReference type="SUPFAM" id="SSF47473">
    <property type="entry name" value="EF-hand"/>
    <property type="match status" value="1"/>
</dbReference>
<dbReference type="PROSITE" id="PS50222">
    <property type="entry name" value="EF_HAND_2"/>
    <property type="match status" value="2"/>
</dbReference>
<evidence type="ECO:0000259" key="2">
    <source>
        <dbReference type="PROSITE" id="PS50222"/>
    </source>
</evidence>
<reference evidence="3" key="1">
    <citation type="journal article" date="2024" name="Gigascience">
        <title>Chromosome-level genome of the poultry shaft louse Menopon gallinae provides insight into the host-switching and adaptive evolution of parasitic lice.</title>
        <authorList>
            <person name="Xu Y."/>
            <person name="Ma L."/>
            <person name="Liu S."/>
            <person name="Liang Y."/>
            <person name="Liu Q."/>
            <person name="He Z."/>
            <person name="Tian L."/>
            <person name="Duan Y."/>
            <person name="Cai W."/>
            <person name="Li H."/>
            <person name="Song F."/>
        </authorList>
    </citation>
    <scope>NUCLEOTIDE SEQUENCE</scope>
    <source>
        <strain evidence="3">Cailab_2023a</strain>
    </source>
</reference>
<sequence>MGNILKALAKRLFEYPIKRKPICFYRQEDFSSTGEPIKAQASEKIQTTEYEELVSSFYENLKAKRKMTKLMQEQNRRLSMKKVLKKYPGWDEMTISNLHNLFLLFDDNKNAMLALDDFCALLESLGDNSPYEVRNAKFEAADIDGDGWITYDEFLPAVYNYNPPEDGNLRGLGKLCFEASENIRFISNLTVGEQLEYGLF</sequence>
<keyword evidence="1" id="KW-0106">Calcium</keyword>
<dbReference type="InterPro" id="IPR011992">
    <property type="entry name" value="EF-hand-dom_pair"/>
</dbReference>
<feature type="domain" description="EF-hand" evidence="2">
    <location>
        <begin position="93"/>
        <end position="128"/>
    </location>
</feature>
<evidence type="ECO:0000313" key="3">
    <source>
        <dbReference type="EMBL" id="KAL0272406.1"/>
    </source>
</evidence>
<proteinExistence type="predicted"/>
<dbReference type="EMBL" id="JARGDH010000003">
    <property type="protein sequence ID" value="KAL0272405.1"/>
    <property type="molecule type" value="Genomic_DNA"/>
</dbReference>
<dbReference type="EMBL" id="JARGDH010000003">
    <property type="protein sequence ID" value="KAL0272406.1"/>
    <property type="molecule type" value="Genomic_DNA"/>
</dbReference>
<dbReference type="AlphaFoldDB" id="A0AAW2HRY3"/>
<dbReference type="GO" id="GO:0005509">
    <property type="term" value="F:calcium ion binding"/>
    <property type="evidence" value="ECO:0007669"/>
    <property type="project" value="InterPro"/>
</dbReference>
<gene>
    <name evidence="3" type="ORF">PYX00_005386</name>
</gene>
<dbReference type="Gene3D" id="1.10.238.10">
    <property type="entry name" value="EF-hand"/>
    <property type="match status" value="1"/>
</dbReference>
<evidence type="ECO:0000256" key="1">
    <source>
        <dbReference type="ARBA" id="ARBA00022837"/>
    </source>
</evidence>
<accession>A0AAW2HRY3</accession>